<keyword evidence="3 6" id="KW-0812">Transmembrane</keyword>
<feature type="transmembrane region" description="Helical" evidence="6">
    <location>
        <begin position="469"/>
        <end position="487"/>
    </location>
</feature>
<evidence type="ECO:0000256" key="7">
    <source>
        <dbReference type="SAM" id="SignalP"/>
    </source>
</evidence>
<dbReference type="GO" id="GO:0005886">
    <property type="term" value="C:plasma membrane"/>
    <property type="evidence" value="ECO:0007669"/>
    <property type="project" value="UniProtKB-SubCell"/>
</dbReference>
<feature type="transmembrane region" description="Helical" evidence="6">
    <location>
        <begin position="339"/>
        <end position="361"/>
    </location>
</feature>
<feature type="transmembrane region" description="Helical" evidence="6">
    <location>
        <begin position="571"/>
        <end position="594"/>
    </location>
</feature>
<proteinExistence type="predicted"/>
<dbReference type="RefSeq" id="WP_078755968.1">
    <property type="nucleotide sequence ID" value="NZ_FUWO01000009.1"/>
</dbReference>
<dbReference type="Pfam" id="PF04392">
    <property type="entry name" value="ABC_sub_bind"/>
    <property type="match status" value="1"/>
</dbReference>
<keyword evidence="2" id="KW-1003">Cell membrane</keyword>
<dbReference type="EMBL" id="FUWO01000009">
    <property type="protein sequence ID" value="SJZ58294.1"/>
    <property type="molecule type" value="Genomic_DNA"/>
</dbReference>
<feature type="transmembrane region" description="Helical" evidence="6">
    <location>
        <begin position="518"/>
        <end position="535"/>
    </location>
</feature>
<dbReference type="CDD" id="cd06574">
    <property type="entry name" value="TM_PBP1_branched-chain-AA_like"/>
    <property type="match status" value="1"/>
</dbReference>
<sequence length="630" mass="67070">MRKLYKLFTTLLALTVMMSLSINIQIASAKNEAKVAIIQLVSHPSLDQIVLGIKEGLAEGGYQEGDNLTIEFHNAEGDMNLLGSIADTVIHNQPDLIFAVTTPVAQAVADATTETPIVLAGITDPLAASLVKSLDQPGGNITGVSDAVQFEEQFDLIVQLQPDLKTLGMLYTTSEDNSLAELKKAEVVAEKYNIETIITGIDSTLDMQLVAENLAKQVDAIFVGSDNSIASSIDTLLDVTDKAGIPVFTTIDSFVEKGALSAIAINQKSIGIQSAEMGIDILKGQNPAEMPIQLVTNKQPVYNYETAEKLGITIDEQEESMIVDNEVNTTSTTNNHFSIYFNAMSQGILWGIMGIGLYITFRILRFADLTSEVSFTMGASVAVALASSGVHPLVATVIAILGGMVAGYVTGLLMTLFDIPSLLAGIITLTGFYSINLRIMGKPNVSFRGLTTIYDTLSGLFASDILQRTLIGLATVGIVILLLALFFKTDFGQAVIATGDNEIMADAFGISTARMKRFALVLANGIIGLSGALIAQDNGYADISMGVGTVVVALSSIVIGEVLLKNLTLPLRLLSIVAGAVIYRLILVYVLQLGFNANDFKLISATVLAIFLALPSISKRFKKLKKGGAQ</sequence>
<dbReference type="InterPro" id="IPR001851">
    <property type="entry name" value="ABC_transp_permease"/>
</dbReference>
<dbReference type="InterPro" id="IPR028082">
    <property type="entry name" value="Peripla_BP_I"/>
</dbReference>
<accession>A0A1T4LV04</accession>
<dbReference type="InterPro" id="IPR007487">
    <property type="entry name" value="ABC_transpt-TYRBP-like"/>
</dbReference>
<evidence type="ECO:0000313" key="9">
    <source>
        <dbReference type="Proteomes" id="UP000189941"/>
    </source>
</evidence>
<feature type="transmembrane region" description="Helical" evidence="6">
    <location>
        <begin position="373"/>
        <end position="406"/>
    </location>
</feature>
<name>A0A1T4LV04_9LACT</name>
<organism evidence="8 9">
    <name type="scientific">Globicatella sulfidifaciens DSM 15739</name>
    <dbReference type="NCBI Taxonomy" id="1121925"/>
    <lineage>
        <taxon>Bacteria</taxon>
        <taxon>Bacillati</taxon>
        <taxon>Bacillota</taxon>
        <taxon>Bacilli</taxon>
        <taxon>Lactobacillales</taxon>
        <taxon>Aerococcaceae</taxon>
        <taxon>Globicatella</taxon>
    </lineage>
</organism>
<evidence type="ECO:0000256" key="4">
    <source>
        <dbReference type="ARBA" id="ARBA00022989"/>
    </source>
</evidence>
<feature type="transmembrane region" description="Helical" evidence="6">
    <location>
        <begin position="412"/>
        <end position="433"/>
    </location>
</feature>
<keyword evidence="7" id="KW-0732">Signal</keyword>
<evidence type="ECO:0000313" key="8">
    <source>
        <dbReference type="EMBL" id="SJZ58294.1"/>
    </source>
</evidence>
<dbReference type="PANTHER" id="PTHR35271">
    <property type="entry name" value="ABC TRANSPORTER, SUBSTRATE-BINDING LIPOPROTEIN-RELATED"/>
    <property type="match status" value="1"/>
</dbReference>
<feature type="chain" id="PRO_5012120238" evidence="7">
    <location>
        <begin position="30"/>
        <end position="630"/>
    </location>
</feature>
<evidence type="ECO:0000256" key="2">
    <source>
        <dbReference type="ARBA" id="ARBA00022475"/>
    </source>
</evidence>
<keyword evidence="9" id="KW-1185">Reference proteome</keyword>
<evidence type="ECO:0000256" key="6">
    <source>
        <dbReference type="SAM" id="Phobius"/>
    </source>
</evidence>
<dbReference type="Gene3D" id="3.40.50.2300">
    <property type="match status" value="2"/>
</dbReference>
<dbReference type="STRING" id="1121925.SAMN02746011_01211"/>
<protein>
    <submittedName>
        <fullName evidence="8">Branched-chain amino acid transport system / permease component</fullName>
    </submittedName>
</protein>
<evidence type="ECO:0000256" key="5">
    <source>
        <dbReference type="ARBA" id="ARBA00023136"/>
    </source>
</evidence>
<dbReference type="OrthoDB" id="9778389at2"/>
<dbReference type="Proteomes" id="UP000189941">
    <property type="component" value="Unassembled WGS sequence"/>
</dbReference>
<dbReference type="AlphaFoldDB" id="A0A1T4LV04"/>
<comment type="subcellular location">
    <subcellularLocation>
        <location evidence="1">Cell membrane</location>
        <topology evidence="1">Multi-pass membrane protein</topology>
    </subcellularLocation>
</comment>
<gene>
    <name evidence="8" type="ORF">SAMN02746011_01211</name>
</gene>
<dbReference type="GO" id="GO:0022857">
    <property type="term" value="F:transmembrane transporter activity"/>
    <property type="evidence" value="ECO:0007669"/>
    <property type="project" value="InterPro"/>
</dbReference>
<feature type="signal peptide" evidence="7">
    <location>
        <begin position="1"/>
        <end position="29"/>
    </location>
</feature>
<evidence type="ECO:0000256" key="3">
    <source>
        <dbReference type="ARBA" id="ARBA00022692"/>
    </source>
</evidence>
<feature type="transmembrane region" description="Helical" evidence="6">
    <location>
        <begin position="600"/>
        <end position="617"/>
    </location>
</feature>
<dbReference type="SUPFAM" id="SSF53822">
    <property type="entry name" value="Periplasmic binding protein-like I"/>
    <property type="match status" value="1"/>
</dbReference>
<keyword evidence="5 6" id="KW-0472">Membrane</keyword>
<dbReference type="PANTHER" id="PTHR35271:SF1">
    <property type="entry name" value="ABC TRANSPORTER, SUBSTRATE-BINDING LIPOPROTEIN"/>
    <property type="match status" value="1"/>
</dbReference>
<evidence type="ECO:0000256" key="1">
    <source>
        <dbReference type="ARBA" id="ARBA00004651"/>
    </source>
</evidence>
<dbReference type="CDD" id="cd06325">
    <property type="entry name" value="PBP1_ABC_unchar_transporter"/>
    <property type="match status" value="1"/>
</dbReference>
<reference evidence="9" key="1">
    <citation type="submission" date="2017-02" db="EMBL/GenBank/DDBJ databases">
        <authorList>
            <person name="Varghese N."/>
            <person name="Submissions S."/>
        </authorList>
    </citation>
    <scope>NUCLEOTIDE SEQUENCE [LARGE SCALE GENOMIC DNA]</scope>
    <source>
        <strain evidence="9">DSM 15739</strain>
    </source>
</reference>
<feature type="transmembrane region" description="Helical" evidence="6">
    <location>
        <begin position="541"/>
        <end position="564"/>
    </location>
</feature>
<dbReference type="Pfam" id="PF02653">
    <property type="entry name" value="BPD_transp_2"/>
    <property type="match status" value="1"/>
</dbReference>
<keyword evidence="4 6" id="KW-1133">Transmembrane helix</keyword>